<feature type="transmembrane region" description="Helical" evidence="1">
    <location>
        <begin position="35"/>
        <end position="53"/>
    </location>
</feature>
<dbReference type="STRING" id="340021.TM5383_00397"/>
<sequence>MLRGLLSATTTGLFCSGFAFFVSQISPMLNNSQILATSFVSGFLGSVVAQMIIRK</sequence>
<gene>
    <name evidence="2" type="ORF">TM5383_00397</name>
</gene>
<evidence type="ECO:0000313" key="3">
    <source>
        <dbReference type="Proteomes" id="UP000051681"/>
    </source>
</evidence>
<name>A0A0P1GM97_9RHOB</name>
<accession>A0A0P1GM97</accession>
<dbReference type="AlphaFoldDB" id="A0A0P1GM97"/>
<keyword evidence="1" id="KW-0812">Transmembrane</keyword>
<protein>
    <submittedName>
        <fullName evidence="2">Uncharacterized protein</fullName>
    </submittedName>
</protein>
<keyword evidence="3" id="KW-1185">Reference proteome</keyword>
<evidence type="ECO:0000313" key="2">
    <source>
        <dbReference type="EMBL" id="CUH83212.1"/>
    </source>
</evidence>
<proteinExistence type="predicted"/>
<reference evidence="2 3" key="1">
    <citation type="submission" date="2015-09" db="EMBL/GenBank/DDBJ databases">
        <authorList>
            <consortium name="Swine Surveillance"/>
        </authorList>
    </citation>
    <scope>NUCLEOTIDE SEQUENCE [LARGE SCALE GENOMIC DNA]</scope>
    <source>
        <strain evidence="2 3">CECT 8383</strain>
    </source>
</reference>
<evidence type="ECO:0000256" key="1">
    <source>
        <dbReference type="SAM" id="Phobius"/>
    </source>
</evidence>
<organism evidence="2 3">
    <name type="scientific">Thalassovita mediterranea</name>
    <dbReference type="NCBI Taxonomy" id="340021"/>
    <lineage>
        <taxon>Bacteria</taxon>
        <taxon>Pseudomonadati</taxon>
        <taxon>Pseudomonadota</taxon>
        <taxon>Alphaproteobacteria</taxon>
        <taxon>Rhodobacterales</taxon>
        <taxon>Roseobacteraceae</taxon>
        <taxon>Thalassovita</taxon>
    </lineage>
</organism>
<keyword evidence="1" id="KW-0472">Membrane</keyword>
<dbReference type="Proteomes" id="UP000051681">
    <property type="component" value="Unassembled WGS sequence"/>
</dbReference>
<dbReference type="EMBL" id="CYSF01000002">
    <property type="protein sequence ID" value="CUH83212.1"/>
    <property type="molecule type" value="Genomic_DNA"/>
</dbReference>
<keyword evidence="1" id="KW-1133">Transmembrane helix</keyword>